<keyword evidence="4 6" id="KW-0175">Coiled coil</keyword>
<dbReference type="GO" id="GO:0007059">
    <property type="term" value="P:chromosome segregation"/>
    <property type="evidence" value="ECO:0007669"/>
    <property type="project" value="UniProtKB-UniRule"/>
</dbReference>
<feature type="coiled-coil region" evidence="6">
    <location>
        <begin position="811"/>
        <end position="933"/>
    </location>
</feature>
<dbReference type="InterPro" id="IPR011890">
    <property type="entry name" value="SMC_prok"/>
</dbReference>
<comment type="domain">
    <text evidence="6">Contains large globular domains required for ATP hydrolysis at each terminus and a third globular domain forming a flexible hinge near the middle of the molecule. These domains are separated by coiled-coil structures.</text>
</comment>
<dbReference type="InterPro" id="IPR024704">
    <property type="entry name" value="SMC"/>
</dbReference>
<keyword evidence="3 6" id="KW-0067">ATP-binding</keyword>
<dbReference type="Gene3D" id="3.40.50.300">
    <property type="entry name" value="P-loop containing nucleotide triphosphate hydrolases"/>
    <property type="match status" value="2"/>
</dbReference>
<comment type="subunit">
    <text evidence="6">Homodimer.</text>
</comment>
<evidence type="ECO:0000256" key="2">
    <source>
        <dbReference type="ARBA" id="ARBA00022741"/>
    </source>
</evidence>
<evidence type="ECO:0000259" key="7">
    <source>
        <dbReference type="SMART" id="SM00968"/>
    </source>
</evidence>
<evidence type="ECO:0000313" key="9">
    <source>
        <dbReference type="Proteomes" id="UP000243900"/>
    </source>
</evidence>
<feature type="coiled-coil region" evidence="6">
    <location>
        <begin position="314"/>
        <end position="472"/>
    </location>
</feature>
<dbReference type="InterPro" id="IPR003395">
    <property type="entry name" value="RecF/RecN/SMC_N"/>
</dbReference>
<feature type="coiled-coil region" evidence="6">
    <location>
        <begin position="664"/>
        <end position="747"/>
    </location>
</feature>
<evidence type="ECO:0000256" key="3">
    <source>
        <dbReference type="ARBA" id="ARBA00022840"/>
    </source>
</evidence>
<dbReference type="Proteomes" id="UP000243900">
    <property type="component" value="Unassembled WGS sequence"/>
</dbReference>
<dbReference type="PIRSF" id="PIRSF005719">
    <property type="entry name" value="SMC"/>
    <property type="match status" value="1"/>
</dbReference>
<evidence type="ECO:0000313" key="8">
    <source>
        <dbReference type="EMBL" id="PQA48559.1"/>
    </source>
</evidence>
<dbReference type="RefSeq" id="WP_105191411.1">
    <property type="nucleotide sequence ID" value="NZ_PTQZ01000043.1"/>
</dbReference>
<dbReference type="GO" id="GO:0005694">
    <property type="term" value="C:chromosome"/>
    <property type="evidence" value="ECO:0007669"/>
    <property type="project" value="InterPro"/>
</dbReference>
<dbReference type="Pfam" id="PF06470">
    <property type="entry name" value="SMC_hinge"/>
    <property type="match status" value="1"/>
</dbReference>
<evidence type="ECO:0000256" key="1">
    <source>
        <dbReference type="ARBA" id="ARBA00022490"/>
    </source>
</evidence>
<dbReference type="PANTHER" id="PTHR43977">
    <property type="entry name" value="STRUCTURAL MAINTENANCE OF CHROMOSOMES PROTEIN 3"/>
    <property type="match status" value="1"/>
</dbReference>
<feature type="domain" description="SMC hinge" evidence="7">
    <location>
        <begin position="518"/>
        <end position="622"/>
    </location>
</feature>
<dbReference type="InterPro" id="IPR010935">
    <property type="entry name" value="SMC_hinge"/>
</dbReference>
<dbReference type="EMBL" id="PTQZ01000043">
    <property type="protein sequence ID" value="PQA48559.1"/>
    <property type="molecule type" value="Genomic_DNA"/>
</dbReference>
<keyword evidence="9" id="KW-1185">Reference proteome</keyword>
<organism evidence="8 9">
    <name type="scientific">Amnimonas aquatica</name>
    <dbReference type="NCBI Taxonomy" id="2094561"/>
    <lineage>
        <taxon>Bacteria</taxon>
        <taxon>Pseudomonadati</taxon>
        <taxon>Pseudomonadota</taxon>
        <taxon>Gammaproteobacteria</taxon>
        <taxon>Moraxellales</taxon>
        <taxon>Moraxellaceae</taxon>
        <taxon>Amnimonas</taxon>
    </lineage>
</organism>
<evidence type="ECO:0000256" key="4">
    <source>
        <dbReference type="ARBA" id="ARBA00023054"/>
    </source>
</evidence>
<dbReference type="CDD" id="cd03278">
    <property type="entry name" value="ABC_SMC_barmotin"/>
    <property type="match status" value="2"/>
</dbReference>
<comment type="caution">
    <text evidence="8">The sequence shown here is derived from an EMBL/GenBank/DDBJ whole genome shotgun (WGS) entry which is preliminary data.</text>
</comment>
<gene>
    <name evidence="6 8" type="primary">smc</name>
    <name evidence="8" type="ORF">C5O18_03190</name>
</gene>
<dbReference type="GO" id="GO:0005524">
    <property type="term" value="F:ATP binding"/>
    <property type="evidence" value="ECO:0007669"/>
    <property type="project" value="UniProtKB-UniRule"/>
</dbReference>
<dbReference type="InterPro" id="IPR027417">
    <property type="entry name" value="P-loop_NTPase"/>
</dbReference>
<accession>A0A2P6ATV0</accession>
<reference evidence="9" key="1">
    <citation type="submission" date="2018-02" db="EMBL/GenBank/DDBJ databases">
        <title>Genome sequencing of Solimonas sp. HR-BB.</title>
        <authorList>
            <person name="Lee Y."/>
            <person name="Jeon C.O."/>
        </authorList>
    </citation>
    <scope>NUCLEOTIDE SEQUENCE [LARGE SCALE GENOMIC DNA]</scope>
    <source>
        <strain evidence="9">HR-E</strain>
    </source>
</reference>
<dbReference type="SUPFAM" id="SSF52540">
    <property type="entry name" value="P-loop containing nucleoside triphosphate hydrolases"/>
    <property type="match status" value="2"/>
</dbReference>
<dbReference type="NCBIfam" id="TIGR02168">
    <property type="entry name" value="SMC_prok_B"/>
    <property type="match status" value="1"/>
</dbReference>
<comment type="function">
    <text evidence="6">Required for chromosome condensation and partitioning.</text>
</comment>
<feature type="coiled-coil region" evidence="6">
    <location>
        <begin position="988"/>
        <end position="1019"/>
    </location>
</feature>
<feature type="binding site" evidence="6">
    <location>
        <begin position="32"/>
        <end position="39"/>
    </location>
    <ligand>
        <name>ATP</name>
        <dbReference type="ChEBI" id="CHEBI:30616"/>
    </ligand>
</feature>
<dbReference type="GO" id="GO:0005737">
    <property type="term" value="C:cytoplasm"/>
    <property type="evidence" value="ECO:0007669"/>
    <property type="project" value="UniProtKB-SubCell"/>
</dbReference>
<keyword evidence="2 6" id="KW-0547">Nucleotide-binding</keyword>
<dbReference type="GO" id="GO:0016887">
    <property type="term" value="F:ATP hydrolysis activity"/>
    <property type="evidence" value="ECO:0007669"/>
    <property type="project" value="InterPro"/>
</dbReference>
<feature type="coiled-coil region" evidence="6">
    <location>
        <begin position="170"/>
        <end position="271"/>
    </location>
</feature>
<sequence>MRLKTIKLAGFKSFVDPTSAHFPTNLSAVVGPNGCGKSNIIDAVRWVMGESSAKNLRGENMTDVIFNGSTGRKPVGQASIELVFDNADGSLGGEYAQYAEISIKRVVTREARSDYFLNGTRCRRKDITDIFLGTGLGPRSYAIIEQGMISRLIESKPEELRVYIEEAAGISKYKERRRETENRMRHTRENLDRLNDIREELGKQLTHLEKQARDAEKYKELKEEERILRAQLYALRWRALDAQVSQHETAIRDLEVRLEAAVAAQRELETTLVRDRETQFALSDEFNNVQSRYYQLGSEIARVQQAQRYRIERLAEVREALASVERQSEQARQLLEHDRDELAQAESEHLALAPAAELQQAEAEAAAEQLAEAEVRLADWQQAWDQFNLQSQGPRQRAEVEQSRIQHMEQALRRGQERLARLEQEQAALSGGPLESELAELNAEAAEQKLVLEEAEERMAALVDAMQQHRHALSEAGAELDARRQALQALRGREASLQALQEAAEKGQLAVNQWLSERGIAGQALAEQLRVAGGWETAVETVLGPQLQSIQVESLQSIAGHLEALASGQVAFAEAGAASAGAVPAAGGRTLAGCIESGPAWLHELLGSVRVADSLADALAQRATLETGETIITREGCWIGSSWLRFRATRDDPTSGQLARRRELAQLQEEKAALEQGLADSQARQLELREALREAEQGRETQQRELTQRNRALGDLQAQIGARQVRLEQFLARRERIGQDMQEVQRQSQLDQESLAEARLTLQEALEVMSQDTRERETRLAEREQFRMAVEQARLLQRERRDALHRHDLRMQALAARIQGLGSGLQRLEEQAEGLRERREALNEQILELSVPSGEDGGELETLLAQHVEAEQALAEVRERVEAVQNQLREAEQGRMRADQQVQIIRDSLQSLRLEWQNALARREAQLEQLQESEAVLDDVLASLPPTATESEWQMALERVGIRVTRLGAINLAAIDEYQAQAERKTYLDQQDADLQEALETLENAIRKIDRETRALFKETFDKVNAGLQDLFPKVFGGGTAYLELTDEDLLEAGVSIMARPPGKRNSTIHLLSGGEKALTALSLVFSIFRLNPAPFCMLDEVDAPLDDANVGRFARLVEQMSEQVQFIYITHNKIAMEMARQLMGVTMQEPGVSRLVSVNVDEAAALAGQ</sequence>
<name>A0A2P6ATV0_9GAMM</name>
<dbReference type="GO" id="GO:0030261">
    <property type="term" value="P:chromosome condensation"/>
    <property type="evidence" value="ECO:0007669"/>
    <property type="project" value="InterPro"/>
</dbReference>
<dbReference type="SUPFAM" id="SSF75553">
    <property type="entry name" value="Smc hinge domain"/>
    <property type="match status" value="1"/>
</dbReference>
<comment type="similarity">
    <text evidence="6">Belongs to the SMC family.</text>
</comment>
<dbReference type="GO" id="GO:0006260">
    <property type="term" value="P:DNA replication"/>
    <property type="evidence" value="ECO:0007669"/>
    <property type="project" value="UniProtKB-UniRule"/>
</dbReference>
<protein>
    <recommendedName>
        <fullName evidence="6">Chromosome partition protein Smc</fullName>
    </recommendedName>
</protein>
<comment type="subcellular location">
    <subcellularLocation>
        <location evidence="6">Cytoplasm</location>
    </subcellularLocation>
</comment>
<dbReference type="Pfam" id="PF02463">
    <property type="entry name" value="SMC_N"/>
    <property type="match status" value="1"/>
</dbReference>
<dbReference type="GO" id="GO:0003677">
    <property type="term" value="F:DNA binding"/>
    <property type="evidence" value="ECO:0007669"/>
    <property type="project" value="UniProtKB-UniRule"/>
</dbReference>
<dbReference type="OrthoDB" id="9808768at2"/>
<evidence type="ECO:0000256" key="5">
    <source>
        <dbReference type="ARBA" id="ARBA00023125"/>
    </source>
</evidence>
<dbReference type="SMART" id="SM00968">
    <property type="entry name" value="SMC_hinge"/>
    <property type="match status" value="1"/>
</dbReference>
<keyword evidence="1 6" id="KW-0963">Cytoplasm</keyword>
<dbReference type="InterPro" id="IPR036277">
    <property type="entry name" value="SMC_hinge_sf"/>
</dbReference>
<keyword evidence="5 6" id="KW-0238">DNA-binding</keyword>
<evidence type="ECO:0000256" key="6">
    <source>
        <dbReference type="HAMAP-Rule" id="MF_01894"/>
    </source>
</evidence>
<dbReference type="GO" id="GO:0007062">
    <property type="term" value="P:sister chromatid cohesion"/>
    <property type="evidence" value="ECO:0007669"/>
    <property type="project" value="InterPro"/>
</dbReference>
<proteinExistence type="inferred from homology"/>
<dbReference type="AlphaFoldDB" id="A0A2P6ATV0"/>
<dbReference type="HAMAP" id="MF_01894">
    <property type="entry name" value="Smc_prok"/>
    <property type="match status" value="1"/>
</dbReference>